<dbReference type="PANTHER" id="PTHR23206:SF8">
    <property type="entry name" value="ANKYRIN REPEAT AND KH DOMAIN-CONTAINING 1"/>
    <property type="match status" value="1"/>
</dbReference>
<dbReference type="FunFam" id="1.25.40.20:FF:000131">
    <property type="entry name" value="ankyrin repeat domain-containing protein 17 isoform X1"/>
    <property type="match status" value="1"/>
</dbReference>
<evidence type="ECO:0000313" key="5">
    <source>
        <dbReference type="Proteomes" id="UP001209878"/>
    </source>
</evidence>
<dbReference type="AlphaFoldDB" id="A0AAD9NZF4"/>
<dbReference type="SUPFAM" id="SSF48403">
    <property type="entry name" value="Ankyrin repeat"/>
    <property type="match status" value="1"/>
</dbReference>
<proteinExistence type="predicted"/>
<dbReference type="PROSITE" id="PS50297">
    <property type="entry name" value="ANK_REP_REGION"/>
    <property type="match status" value="3"/>
</dbReference>
<dbReference type="Proteomes" id="UP001209878">
    <property type="component" value="Unassembled WGS sequence"/>
</dbReference>
<feature type="repeat" description="ANK" evidence="3">
    <location>
        <begin position="90"/>
        <end position="122"/>
    </location>
</feature>
<dbReference type="InterPro" id="IPR051631">
    <property type="entry name" value="Ankyrin-KH/SAM_domain"/>
</dbReference>
<evidence type="ECO:0000256" key="1">
    <source>
        <dbReference type="ARBA" id="ARBA00022737"/>
    </source>
</evidence>
<evidence type="ECO:0000313" key="4">
    <source>
        <dbReference type="EMBL" id="KAK2185311.1"/>
    </source>
</evidence>
<feature type="repeat" description="ANK" evidence="3">
    <location>
        <begin position="1"/>
        <end position="31"/>
    </location>
</feature>
<keyword evidence="5" id="KW-1185">Reference proteome</keyword>
<name>A0AAD9NZF4_RIDPI</name>
<reference evidence="4" key="1">
    <citation type="journal article" date="2023" name="Mol. Biol. Evol.">
        <title>Third-Generation Sequencing Reveals the Adaptive Role of the Epigenome in Three Deep-Sea Polychaetes.</title>
        <authorList>
            <person name="Perez M."/>
            <person name="Aroh O."/>
            <person name="Sun Y."/>
            <person name="Lan Y."/>
            <person name="Juniper S.K."/>
            <person name="Young C.R."/>
            <person name="Angers B."/>
            <person name="Qian P.Y."/>
        </authorList>
    </citation>
    <scope>NUCLEOTIDE SEQUENCE</scope>
    <source>
        <strain evidence="4">R07B-5</strain>
    </source>
</reference>
<dbReference type="InterPro" id="IPR036770">
    <property type="entry name" value="Ankyrin_rpt-contain_sf"/>
</dbReference>
<dbReference type="SMART" id="SM00248">
    <property type="entry name" value="ANK"/>
    <property type="match status" value="3"/>
</dbReference>
<dbReference type="InterPro" id="IPR002110">
    <property type="entry name" value="Ankyrin_rpt"/>
</dbReference>
<dbReference type="PROSITE" id="PS50088">
    <property type="entry name" value="ANK_REPEAT"/>
    <property type="match status" value="3"/>
</dbReference>
<dbReference type="Gene3D" id="1.25.40.20">
    <property type="entry name" value="Ankyrin repeat-containing domain"/>
    <property type="match status" value="2"/>
</dbReference>
<evidence type="ECO:0000256" key="3">
    <source>
        <dbReference type="PROSITE-ProRule" id="PRU00023"/>
    </source>
</evidence>
<sequence length="141" mass="14917">NTSLHYAACGGHEEVVEVLITAGANVEEHNENGHTPLMETATAGHINVARILLGAGAGVNTHSNEFKESHLKMAKFLLAAGADQEHKTDEMHTALMEASMDGHVDVARLLLDSGAQVCTTNLVVCSNKTPSTYGIKQNVSV</sequence>
<evidence type="ECO:0000256" key="2">
    <source>
        <dbReference type="ARBA" id="ARBA00023043"/>
    </source>
</evidence>
<feature type="repeat" description="ANK" evidence="3">
    <location>
        <begin position="32"/>
        <end position="64"/>
    </location>
</feature>
<dbReference type="EMBL" id="JAODUO010000240">
    <property type="protein sequence ID" value="KAK2185311.1"/>
    <property type="molecule type" value="Genomic_DNA"/>
</dbReference>
<protein>
    <submittedName>
        <fullName evidence="4">Uncharacterized protein</fullName>
    </submittedName>
</protein>
<feature type="non-terminal residue" evidence="4">
    <location>
        <position position="141"/>
    </location>
</feature>
<dbReference type="GO" id="GO:0045087">
    <property type="term" value="P:innate immune response"/>
    <property type="evidence" value="ECO:0007669"/>
    <property type="project" value="TreeGrafter"/>
</dbReference>
<dbReference type="GO" id="GO:0005737">
    <property type="term" value="C:cytoplasm"/>
    <property type="evidence" value="ECO:0007669"/>
    <property type="project" value="TreeGrafter"/>
</dbReference>
<gene>
    <name evidence="4" type="ORF">NP493_240g01024</name>
</gene>
<keyword evidence="2 3" id="KW-0040">ANK repeat</keyword>
<dbReference type="Pfam" id="PF12796">
    <property type="entry name" value="Ank_2"/>
    <property type="match status" value="2"/>
</dbReference>
<accession>A0AAD9NZF4</accession>
<comment type="caution">
    <text evidence="4">The sequence shown here is derived from an EMBL/GenBank/DDBJ whole genome shotgun (WGS) entry which is preliminary data.</text>
</comment>
<organism evidence="4 5">
    <name type="scientific">Ridgeia piscesae</name>
    <name type="common">Tubeworm</name>
    <dbReference type="NCBI Taxonomy" id="27915"/>
    <lineage>
        <taxon>Eukaryota</taxon>
        <taxon>Metazoa</taxon>
        <taxon>Spiralia</taxon>
        <taxon>Lophotrochozoa</taxon>
        <taxon>Annelida</taxon>
        <taxon>Polychaeta</taxon>
        <taxon>Sedentaria</taxon>
        <taxon>Canalipalpata</taxon>
        <taxon>Sabellida</taxon>
        <taxon>Siboglinidae</taxon>
        <taxon>Ridgeia</taxon>
    </lineage>
</organism>
<dbReference type="PANTHER" id="PTHR23206">
    <property type="entry name" value="MASK PROTEIN"/>
    <property type="match status" value="1"/>
</dbReference>
<keyword evidence="1" id="KW-0677">Repeat</keyword>